<dbReference type="CTD" id="20241175"/>
<keyword evidence="4" id="KW-0812">Transmembrane</keyword>
<feature type="compositionally biased region" description="Low complexity" evidence="3">
    <location>
        <begin position="278"/>
        <end position="289"/>
    </location>
</feature>
<dbReference type="InterPro" id="IPR003598">
    <property type="entry name" value="Ig_sub2"/>
</dbReference>
<evidence type="ECO:0000256" key="2">
    <source>
        <dbReference type="ARBA" id="ARBA00023319"/>
    </source>
</evidence>
<keyword evidence="4" id="KW-0472">Membrane</keyword>
<name>V3YYE9_LOTGI</name>
<dbReference type="AlphaFoldDB" id="V3YYE9"/>
<dbReference type="SMART" id="SM00409">
    <property type="entry name" value="IG"/>
    <property type="match status" value="1"/>
</dbReference>
<organism evidence="6 7">
    <name type="scientific">Lottia gigantea</name>
    <name type="common">Giant owl limpet</name>
    <dbReference type="NCBI Taxonomy" id="225164"/>
    <lineage>
        <taxon>Eukaryota</taxon>
        <taxon>Metazoa</taxon>
        <taxon>Spiralia</taxon>
        <taxon>Lophotrochozoa</taxon>
        <taxon>Mollusca</taxon>
        <taxon>Gastropoda</taxon>
        <taxon>Patellogastropoda</taxon>
        <taxon>Lottioidea</taxon>
        <taxon>Lottiidae</taxon>
        <taxon>Lottia</taxon>
    </lineage>
</organism>
<feature type="compositionally biased region" description="Basic and acidic residues" evidence="3">
    <location>
        <begin position="345"/>
        <end position="359"/>
    </location>
</feature>
<gene>
    <name evidence="6" type="ORF">LOTGIDRAFT_169577</name>
</gene>
<feature type="region of interest" description="Disordered" evidence="3">
    <location>
        <begin position="275"/>
        <end position="313"/>
    </location>
</feature>
<keyword evidence="1" id="KW-1015">Disulfide bond</keyword>
<dbReference type="Gene3D" id="2.60.40.10">
    <property type="entry name" value="Immunoglobulins"/>
    <property type="match status" value="1"/>
</dbReference>
<feature type="transmembrane region" description="Helical" evidence="4">
    <location>
        <begin position="397"/>
        <end position="430"/>
    </location>
</feature>
<dbReference type="FunFam" id="2.60.40.10:FF:000032">
    <property type="entry name" value="palladin isoform X1"/>
    <property type="match status" value="1"/>
</dbReference>
<dbReference type="OrthoDB" id="5969272at2759"/>
<dbReference type="InterPro" id="IPR013783">
    <property type="entry name" value="Ig-like_fold"/>
</dbReference>
<feature type="region of interest" description="Disordered" evidence="3">
    <location>
        <begin position="328"/>
        <end position="368"/>
    </location>
</feature>
<dbReference type="SUPFAM" id="SSF48726">
    <property type="entry name" value="Immunoglobulin"/>
    <property type="match status" value="1"/>
</dbReference>
<dbReference type="RefSeq" id="XP_009066118.1">
    <property type="nucleotide sequence ID" value="XM_009067870.1"/>
</dbReference>
<dbReference type="InterPro" id="IPR003599">
    <property type="entry name" value="Ig_sub"/>
</dbReference>
<feature type="compositionally biased region" description="Polar residues" evidence="3">
    <location>
        <begin position="328"/>
        <end position="342"/>
    </location>
</feature>
<keyword evidence="2" id="KW-0393">Immunoglobulin domain</keyword>
<dbReference type="Pfam" id="PF07679">
    <property type="entry name" value="I-set"/>
    <property type="match status" value="1"/>
</dbReference>
<dbReference type="InterPro" id="IPR013098">
    <property type="entry name" value="Ig_I-set"/>
</dbReference>
<dbReference type="HOGENOM" id="CLU_704476_0_0_1"/>
<keyword evidence="7" id="KW-1185">Reference proteome</keyword>
<evidence type="ECO:0000256" key="4">
    <source>
        <dbReference type="SAM" id="Phobius"/>
    </source>
</evidence>
<dbReference type="Proteomes" id="UP000030746">
    <property type="component" value="Unassembled WGS sequence"/>
</dbReference>
<evidence type="ECO:0000259" key="5">
    <source>
        <dbReference type="PROSITE" id="PS50835"/>
    </source>
</evidence>
<dbReference type="InterPro" id="IPR036179">
    <property type="entry name" value="Ig-like_dom_sf"/>
</dbReference>
<feature type="domain" description="Ig-like" evidence="5">
    <location>
        <begin position="41"/>
        <end position="127"/>
    </location>
</feature>
<sequence>MADLEELNYDDLDELDIETLLARVERKPLTFSRKQNLKQAPEFMQRLSGKDTVVEGDDTQLECVVCAFPRPDLSWYKDSDLILPDHPRMSVVEGEEGKYILKIKNVCKGDEAGYKCKAENCEGTSASTFFLFVNVKPKRTPRSKNKRRRVSYPPMFSTIVEKVEEEEVAAKEARFAPPSPLSELYVGITLKSRHTWPKFLGEWAFAEDAIRSCSECSEASEDIMDVPEPDDVFKSDSQIHPLCSILKTSSKQFFLGDIDDNEEIKISRESFDKLNIQSSGDGESSGASGTERNNNFTNKLDKPNNLELTSNGPLFMNNSVSAPEIFNNNMHVHPESGSNLQHTHVHSESRSNDPGKHVQSDASSELHVLGSVPTTNKNSRIKKRKLSGVQIYYRECVLVLIVFTFLALCFGISCGRFIITILGLHVIYAVSKSLLDK</sequence>
<evidence type="ECO:0000256" key="3">
    <source>
        <dbReference type="SAM" id="MobiDB-lite"/>
    </source>
</evidence>
<proteinExistence type="predicted"/>
<reference evidence="6 7" key="1">
    <citation type="journal article" date="2013" name="Nature">
        <title>Insights into bilaterian evolution from three spiralian genomes.</title>
        <authorList>
            <person name="Simakov O."/>
            <person name="Marletaz F."/>
            <person name="Cho S.J."/>
            <person name="Edsinger-Gonzales E."/>
            <person name="Havlak P."/>
            <person name="Hellsten U."/>
            <person name="Kuo D.H."/>
            <person name="Larsson T."/>
            <person name="Lv J."/>
            <person name="Arendt D."/>
            <person name="Savage R."/>
            <person name="Osoegawa K."/>
            <person name="de Jong P."/>
            <person name="Grimwood J."/>
            <person name="Chapman J.A."/>
            <person name="Shapiro H."/>
            <person name="Aerts A."/>
            <person name="Otillar R.P."/>
            <person name="Terry A.Y."/>
            <person name="Boore J.L."/>
            <person name="Grigoriev I.V."/>
            <person name="Lindberg D.R."/>
            <person name="Seaver E.C."/>
            <person name="Weisblat D.A."/>
            <person name="Putnam N.H."/>
            <person name="Rokhsar D.S."/>
        </authorList>
    </citation>
    <scope>NUCLEOTIDE SEQUENCE [LARGE SCALE GENOMIC DNA]</scope>
</reference>
<dbReference type="GeneID" id="20241175"/>
<dbReference type="KEGG" id="lgi:LOTGIDRAFT_169577"/>
<evidence type="ECO:0000313" key="7">
    <source>
        <dbReference type="Proteomes" id="UP000030746"/>
    </source>
</evidence>
<dbReference type="InterPro" id="IPR007110">
    <property type="entry name" value="Ig-like_dom"/>
</dbReference>
<dbReference type="PROSITE" id="PS50835">
    <property type="entry name" value="IG_LIKE"/>
    <property type="match status" value="1"/>
</dbReference>
<dbReference type="SMART" id="SM00408">
    <property type="entry name" value="IGc2"/>
    <property type="match status" value="1"/>
</dbReference>
<evidence type="ECO:0000313" key="6">
    <source>
        <dbReference type="EMBL" id="ESO83168.1"/>
    </source>
</evidence>
<keyword evidence="4" id="KW-1133">Transmembrane helix</keyword>
<dbReference type="PANTHER" id="PTHR47633">
    <property type="entry name" value="IMMUNOGLOBULIN"/>
    <property type="match status" value="1"/>
</dbReference>
<evidence type="ECO:0000256" key="1">
    <source>
        <dbReference type="ARBA" id="ARBA00023157"/>
    </source>
</evidence>
<protein>
    <recommendedName>
        <fullName evidence="5">Ig-like domain-containing protein</fullName>
    </recommendedName>
</protein>
<dbReference type="EMBL" id="KB203771">
    <property type="protein sequence ID" value="ESO83168.1"/>
    <property type="molecule type" value="Genomic_DNA"/>
</dbReference>
<dbReference type="PANTHER" id="PTHR47633:SF16">
    <property type="entry name" value="CAVP-TARGET PROTEIN-LIKE"/>
    <property type="match status" value="1"/>
</dbReference>
<dbReference type="GO" id="GO:0004672">
    <property type="term" value="F:protein kinase activity"/>
    <property type="evidence" value="ECO:0007669"/>
    <property type="project" value="TreeGrafter"/>
</dbReference>
<accession>V3YYE9</accession>